<feature type="region of interest" description="Disordered" evidence="11">
    <location>
        <begin position="550"/>
        <end position="572"/>
    </location>
</feature>
<evidence type="ECO:0000256" key="7">
    <source>
        <dbReference type="ARBA" id="ARBA00022618"/>
    </source>
</evidence>
<name>A0A0F7SK16_PHARH</name>
<keyword evidence="8" id="KW-0498">Mitosis</keyword>
<dbReference type="PANTHER" id="PTHR13108:SF9">
    <property type="entry name" value="CONDENSIN COMPLEX SUBUNIT 2"/>
    <property type="match status" value="1"/>
</dbReference>
<feature type="compositionally biased region" description="Acidic residues" evidence="11">
    <location>
        <begin position="326"/>
        <end position="337"/>
    </location>
</feature>
<evidence type="ECO:0000256" key="11">
    <source>
        <dbReference type="SAM" id="MobiDB-lite"/>
    </source>
</evidence>
<feature type="region of interest" description="Disordered" evidence="11">
    <location>
        <begin position="814"/>
        <end position="836"/>
    </location>
</feature>
<evidence type="ECO:0000256" key="9">
    <source>
        <dbReference type="ARBA" id="ARBA00023067"/>
    </source>
</evidence>
<feature type="region of interest" description="Disordered" evidence="11">
    <location>
        <begin position="326"/>
        <end position="347"/>
    </location>
</feature>
<feature type="compositionally biased region" description="Gly residues" evidence="11">
    <location>
        <begin position="445"/>
        <end position="461"/>
    </location>
</feature>
<dbReference type="InterPro" id="IPR022816">
    <property type="entry name" value="Condensin_barren_su2"/>
</dbReference>
<evidence type="ECO:0000256" key="6">
    <source>
        <dbReference type="ARBA" id="ARBA00022490"/>
    </source>
</evidence>
<protein>
    <recommendedName>
        <fullName evidence="4">Condensin complex subunit 2</fullName>
    </recommendedName>
</protein>
<feature type="region of interest" description="Disordered" evidence="11">
    <location>
        <begin position="1"/>
        <end position="63"/>
    </location>
</feature>
<feature type="compositionally biased region" description="Acidic residues" evidence="11">
    <location>
        <begin position="462"/>
        <end position="473"/>
    </location>
</feature>
<evidence type="ECO:0000313" key="12">
    <source>
        <dbReference type="EMBL" id="CDZ98725.1"/>
    </source>
</evidence>
<organism evidence="12">
    <name type="scientific">Phaffia rhodozyma</name>
    <name type="common">Yeast</name>
    <name type="synonym">Xanthophyllomyces dendrorhous</name>
    <dbReference type="NCBI Taxonomy" id="264483"/>
    <lineage>
        <taxon>Eukaryota</taxon>
        <taxon>Fungi</taxon>
        <taxon>Dikarya</taxon>
        <taxon>Basidiomycota</taxon>
        <taxon>Agaricomycotina</taxon>
        <taxon>Tremellomycetes</taxon>
        <taxon>Cystofilobasidiales</taxon>
        <taxon>Mrakiaceae</taxon>
        <taxon>Phaffia</taxon>
    </lineage>
</organism>
<keyword evidence="9" id="KW-0226">DNA condensation</keyword>
<dbReference type="GO" id="GO:0005737">
    <property type="term" value="C:cytoplasm"/>
    <property type="evidence" value="ECO:0007669"/>
    <property type="project" value="UniProtKB-SubCell"/>
</dbReference>
<comment type="subcellular location">
    <subcellularLocation>
        <location evidence="1">Chromosome</location>
    </subcellularLocation>
    <subcellularLocation>
        <location evidence="2">Cytoplasm</location>
    </subcellularLocation>
</comment>
<feature type="compositionally biased region" description="Polar residues" evidence="11">
    <location>
        <begin position="21"/>
        <end position="41"/>
    </location>
</feature>
<feature type="region of interest" description="Disordered" evidence="11">
    <location>
        <begin position="884"/>
        <end position="927"/>
    </location>
</feature>
<feature type="compositionally biased region" description="Polar residues" evidence="11">
    <location>
        <begin position="90"/>
        <end position="100"/>
    </location>
</feature>
<evidence type="ECO:0000256" key="3">
    <source>
        <dbReference type="ARBA" id="ARBA00009471"/>
    </source>
</evidence>
<dbReference type="GO" id="GO:0007076">
    <property type="term" value="P:mitotic chromosome condensation"/>
    <property type="evidence" value="ECO:0007669"/>
    <property type="project" value="InterPro"/>
</dbReference>
<evidence type="ECO:0000256" key="8">
    <source>
        <dbReference type="ARBA" id="ARBA00022776"/>
    </source>
</evidence>
<evidence type="ECO:0000256" key="2">
    <source>
        <dbReference type="ARBA" id="ARBA00004496"/>
    </source>
</evidence>
<dbReference type="AlphaFoldDB" id="A0A0F7SK16"/>
<feature type="region of interest" description="Disordered" evidence="11">
    <location>
        <begin position="218"/>
        <end position="264"/>
    </location>
</feature>
<evidence type="ECO:0000256" key="5">
    <source>
        <dbReference type="ARBA" id="ARBA00022454"/>
    </source>
</evidence>
<dbReference type="EMBL" id="LN483345">
    <property type="protein sequence ID" value="CDZ98725.1"/>
    <property type="molecule type" value="Genomic_DNA"/>
</dbReference>
<feature type="compositionally biased region" description="Basic and acidic residues" evidence="11">
    <location>
        <begin position="492"/>
        <end position="503"/>
    </location>
</feature>
<feature type="region of interest" description="Disordered" evidence="11">
    <location>
        <begin position="418"/>
        <end position="521"/>
    </location>
</feature>
<dbReference type="PIRSF" id="PIRSF017126">
    <property type="entry name" value="Condensin_H"/>
    <property type="match status" value="1"/>
</dbReference>
<comment type="similarity">
    <text evidence="3">Belongs to the CND2 (condensin subunit 2) family.</text>
</comment>
<accession>A0A0F7SK16</accession>
<feature type="compositionally biased region" description="Acidic residues" evidence="11">
    <location>
        <begin position="815"/>
        <end position="824"/>
    </location>
</feature>
<feature type="region of interest" description="Disordered" evidence="11">
    <location>
        <begin position="75"/>
        <end position="108"/>
    </location>
</feature>
<dbReference type="GO" id="GO:0003682">
    <property type="term" value="F:chromatin binding"/>
    <property type="evidence" value="ECO:0007669"/>
    <property type="project" value="TreeGrafter"/>
</dbReference>
<feature type="compositionally biased region" description="Acidic residues" evidence="11">
    <location>
        <begin position="905"/>
        <end position="917"/>
    </location>
</feature>
<dbReference type="GO" id="GO:0000796">
    <property type="term" value="C:condensin complex"/>
    <property type="evidence" value="ECO:0007669"/>
    <property type="project" value="InterPro"/>
</dbReference>
<evidence type="ECO:0000256" key="10">
    <source>
        <dbReference type="ARBA" id="ARBA00023306"/>
    </source>
</evidence>
<reference evidence="12" key="1">
    <citation type="submission" date="2014-08" db="EMBL/GenBank/DDBJ databases">
        <authorList>
            <person name="Sharma Rahul"/>
            <person name="Thines Marco"/>
        </authorList>
    </citation>
    <scope>NUCLEOTIDE SEQUENCE</scope>
</reference>
<sequence length="952" mass="102937">MSRPRKARMVQDSDSSDSDHTTPSLTAPTKSSSRSRASLTGPSAPKVTFINSASASPAGINDDSLEKAQRRKRLSMGTPLHHIQSKEEGTSSQTALMHNTASKRRQSGRRLSAIVAGVNAEGAAVESHNGVISKPVESMEEMSLKFEEWMKMATDNKITVNNTWNFALIDYFADLTLLRNGPDDQSINFQKASSTLDGCVKIWTSRVDSAFTETGKLLSGLSETGAGEGEGGEDGEEGSEGEEGEDGIVRKKRKTHSKNSTLAPSFHSLSNKKLDLEFFVDPLFKKTSADFDEGGAAGLLMNHLGSAGGMRLIFDAGDVVLEEEGDVDLREEEEEEEESKRRLAKTTGSGKVDIQALRIKFPELSQHPSPIAPLQITSALSGFVFSSSSSNMLSFDIASLNAAVASASSAATAASGVSYDDIENPDEPGSNAQHDFFDFDDDHNGGGGGAGGDDFGGGQGDGYDEDGAVDEDGNPVGASGGSSGGGFGFEPFDPRRQPNEKDLVMAMVGGEGREDSAGQGEEMFDYFDRQLLARNWAGPEHWKTRRTVAFGKKDAVSENPSSTLVKTSRKPPPTIDFLSSEPLILASKLFELPSSKTSILLPASSSRRLASSSSKSEKKPSNAAAKKKAKDDKEREKEVKKYLLPDDLHFSSSQLLRLFTKKLFTLRMRRQGGHAYTGDNPPIFRGDGEVDEQFWAQAASNQADIRNDIYEDDGFGSQADPPPFATQFFNDDDYDGPVGFDNQDMLDADSDAEPGASSSMIPPEEQEETLWAGTQGLKRTRPDYVKFSKRAKRVDVKKLKDSIWKGLDIFAPPIEGEDEDEEIESTTRPTTAEDPTQPRVFSTVVSSLQSSYPSSKFSDISTSYCFICLLHLCNERGLQLEAARGDDGRNASNTSGSSFPRIVGEDDDEATDGEEDMNGAGAKASRDQFDETIVGQLGFLKIFKDQNAKGHA</sequence>
<keyword evidence="6" id="KW-0963">Cytoplasm</keyword>
<keyword evidence="7" id="KW-0132">Cell division</keyword>
<proteinExistence type="inferred from homology"/>
<keyword evidence="10" id="KW-0131">Cell cycle</keyword>
<evidence type="ECO:0000256" key="1">
    <source>
        <dbReference type="ARBA" id="ARBA00004286"/>
    </source>
</evidence>
<dbReference type="GO" id="GO:0051301">
    <property type="term" value="P:cell division"/>
    <property type="evidence" value="ECO:0007669"/>
    <property type="project" value="UniProtKB-KW"/>
</dbReference>
<feature type="compositionally biased region" description="Acidic residues" evidence="11">
    <location>
        <begin position="230"/>
        <end position="246"/>
    </location>
</feature>
<feature type="region of interest" description="Disordered" evidence="11">
    <location>
        <begin position="738"/>
        <end position="766"/>
    </location>
</feature>
<evidence type="ECO:0000256" key="4">
    <source>
        <dbReference type="ARBA" id="ARBA00016065"/>
    </source>
</evidence>
<keyword evidence="5" id="KW-0158">Chromosome</keyword>
<feature type="compositionally biased region" description="Gly residues" evidence="11">
    <location>
        <begin position="478"/>
        <end position="488"/>
    </location>
</feature>
<dbReference type="Pfam" id="PF05786">
    <property type="entry name" value="Cnd2"/>
    <property type="match status" value="1"/>
</dbReference>
<dbReference type="PANTHER" id="PTHR13108">
    <property type="entry name" value="CONDENSIN COMPLEX SUBUNIT 2"/>
    <property type="match status" value="1"/>
</dbReference>
<feature type="region of interest" description="Disordered" evidence="11">
    <location>
        <begin position="606"/>
        <end position="637"/>
    </location>
</feature>